<evidence type="ECO:0000313" key="3">
    <source>
        <dbReference type="EMBL" id="EQD54896.1"/>
    </source>
</evidence>
<comment type="caution">
    <text evidence="3">The sequence shown here is derived from an EMBL/GenBank/DDBJ whole genome shotgun (WGS) entry which is preliminary data.</text>
</comment>
<feature type="non-terminal residue" evidence="3">
    <location>
        <position position="88"/>
    </location>
</feature>
<dbReference type="Pfam" id="PF13808">
    <property type="entry name" value="DDE_Tnp_1_assoc"/>
    <property type="match status" value="1"/>
</dbReference>
<evidence type="ECO:0000259" key="2">
    <source>
        <dbReference type="Pfam" id="PF13808"/>
    </source>
</evidence>
<dbReference type="InterPro" id="IPR032806">
    <property type="entry name" value="YbfD_N"/>
</dbReference>
<keyword evidence="1" id="KW-1133">Transmembrane helix</keyword>
<keyword evidence="1" id="KW-0812">Transmembrane</keyword>
<protein>
    <recommendedName>
        <fullName evidence="2">H repeat-associated protein N-terminal domain-containing protein</fullName>
    </recommendedName>
</protein>
<proteinExistence type="predicted"/>
<dbReference type="AlphaFoldDB" id="T1A2W9"/>
<dbReference type="EMBL" id="AUZY01006259">
    <property type="protein sequence ID" value="EQD54896.1"/>
    <property type="molecule type" value="Genomic_DNA"/>
</dbReference>
<gene>
    <name evidence="3" type="ORF">B1B_09456</name>
</gene>
<feature type="non-terminal residue" evidence="3">
    <location>
        <position position="1"/>
    </location>
</feature>
<sequence length="88" mass="9296">PFDVPAFQPGGPPVPDLNYVLDRRGELLALLAAVPDPRKRRGIRHRQANILLVAICATLAGMRNFVAVGQWATLFAPRGAGAAGLSAP</sequence>
<feature type="domain" description="H repeat-associated protein N-terminal" evidence="2">
    <location>
        <begin position="30"/>
        <end position="73"/>
    </location>
</feature>
<evidence type="ECO:0000256" key="1">
    <source>
        <dbReference type="SAM" id="Phobius"/>
    </source>
</evidence>
<reference evidence="3" key="2">
    <citation type="journal article" date="2014" name="ISME J.">
        <title>Microbial stratification in low pH oxic and suboxic macroscopic growths along an acid mine drainage.</title>
        <authorList>
            <person name="Mendez-Garcia C."/>
            <person name="Mesa V."/>
            <person name="Sprenger R.R."/>
            <person name="Richter M."/>
            <person name="Diez M.S."/>
            <person name="Solano J."/>
            <person name="Bargiela R."/>
            <person name="Golyshina O.V."/>
            <person name="Manteca A."/>
            <person name="Ramos J.L."/>
            <person name="Gallego J.R."/>
            <person name="Llorente I."/>
            <person name="Martins Dos Santos V.A."/>
            <person name="Jensen O.N."/>
            <person name="Pelaez A.I."/>
            <person name="Sanchez J."/>
            <person name="Ferrer M."/>
        </authorList>
    </citation>
    <scope>NUCLEOTIDE SEQUENCE</scope>
</reference>
<reference evidence="3" key="1">
    <citation type="submission" date="2013-08" db="EMBL/GenBank/DDBJ databases">
        <authorList>
            <person name="Mendez C."/>
            <person name="Richter M."/>
            <person name="Ferrer M."/>
            <person name="Sanchez J."/>
        </authorList>
    </citation>
    <scope>NUCLEOTIDE SEQUENCE</scope>
</reference>
<name>T1A2W9_9ZZZZ</name>
<feature type="transmembrane region" description="Helical" evidence="1">
    <location>
        <begin position="48"/>
        <end position="66"/>
    </location>
</feature>
<organism evidence="3">
    <name type="scientific">mine drainage metagenome</name>
    <dbReference type="NCBI Taxonomy" id="410659"/>
    <lineage>
        <taxon>unclassified sequences</taxon>
        <taxon>metagenomes</taxon>
        <taxon>ecological metagenomes</taxon>
    </lineage>
</organism>
<keyword evidence="1" id="KW-0472">Membrane</keyword>
<accession>T1A2W9</accession>